<dbReference type="PANTHER" id="PTHR44119">
    <property type="entry name" value="MAGNESIUM-CHELATASE SUBUNIT CHLH, CHLOROPLASTIC"/>
    <property type="match status" value="1"/>
</dbReference>
<reference evidence="3 4" key="1">
    <citation type="submission" date="2018-06" db="EMBL/GenBank/DDBJ databases">
        <title>Genomic Encyclopedia of Type Strains, Phase IV (KMG-IV): sequencing the most valuable type-strain genomes for metagenomic binning, comparative biology and taxonomic classification.</title>
        <authorList>
            <person name="Goeker M."/>
        </authorList>
    </citation>
    <scope>NUCLEOTIDE SEQUENCE [LARGE SCALE GENOMIC DNA]</scope>
    <source>
        <strain evidence="3 4">DSM 25532</strain>
    </source>
</reference>
<dbReference type="CDD" id="cd10150">
    <property type="entry name" value="CobN_like"/>
    <property type="match status" value="1"/>
</dbReference>
<evidence type="ECO:0000259" key="2">
    <source>
        <dbReference type="Pfam" id="PF02514"/>
    </source>
</evidence>
<proteinExistence type="predicted"/>
<evidence type="ECO:0000313" key="3">
    <source>
        <dbReference type="EMBL" id="RBP47612.1"/>
    </source>
</evidence>
<keyword evidence="1" id="KW-1133">Transmembrane helix</keyword>
<name>A0A366HTL3_9BACT</name>
<organism evidence="3 4">
    <name type="scientific">Roseimicrobium gellanilyticum</name>
    <dbReference type="NCBI Taxonomy" id="748857"/>
    <lineage>
        <taxon>Bacteria</taxon>
        <taxon>Pseudomonadati</taxon>
        <taxon>Verrucomicrobiota</taxon>
        <taxon>Verrucomicrobiia</taxon>
        <taxon>Verrucomicrobiales</taxon>
        <taxon>Verrucomicrobiaceae</taxon>
        <taxon>Roseimicrobium</taxon>
    </lineage>
</organism>
<dbReference type="Proteomes" id="UP000253426">
    <property type="component" value="Unassembled WGS sequence"/>
</dbReference>
<dbReference type="OrthoDB" id="9757976at2"/>
<protein>
    <submittedName>
        <fullName evidence="3">Cobaltochelatase CobN subunit</fullName>
    </submittedName>
</protein>
<gene>
    <name evidence="3" type="ORF">DES53_101409</name>
</gene>
<keyword evidence="1" id="KW-0812">Transmembrane</keyword>
<evidence type="ECO:0000256" key="1">
    <source>
        <dbReference type="SAM" id="Phobius"/>
    </source>
</evidence>
<evidence type="ECO:0000313" key="4">
    <source>
        <dbReference type="Proteomes" id="UP000253426"/>
    </source>
</evidence>
<dbReference type="EMBL" id="QNRR01000001">
    <property type="protein sequence ID" value="RBP47612.1"/>
    <property type="molecule type" value="Genomic_DNA"/>
</dbReference>
<dbReference type="RefSeq" id="WP_113956534.1">
    <property type="nucleotide sequence ID" value="NZ_QNRR01000001.1"/>
</dbReference>
<sequence>MLPGVTKSIKAIAATTACLLWWSAIVMGQAVPSSTKLAFVGVWERSMPLLDQACREHGVSAGFYSAGEFAKLDGKEVSAFPVVLVLNIDAASTSALTAKLKEAHEVNAAQKVLSLDTRDSQVDLEKQGLLVQDPALRSYWRGNGPTNVTRMIGYCGKAYLGLEREVLPPIIIPEFGYYAPEHEDAFTDIERYREFRKSTQHWKDDAPVAVLVIQQSFWITRDLKVVNAQMEALERHGLNPVVIFGDSADKVNGLIRAAKPAVLIEDRHGSNWNNGEFLKELDIPYLRPVSMLGSTVEEWQKNPRGLSYQDVGLFMSLQEYWGTVEPMVVGGLQASIQGFRLHEPIPDRVEAFAARAANLVALRTKKNPEKKIAIIYYNKGLGQDDLMRGSPTGAFLDGPESLVRFLPRLQKAGYAMENLPATAAELIETLKKKGRNIGPWAQGDLEKLADEGEPSLIPLRAYQKWFDARLSEEARKAVVDKYGPPPGRLMVVKRNGEPHLVIPRIQMGNVILTPQPERGHKQDDKLLHSRDVPPPHSYLAFYWWLEEEFGADAILHWGTHGSLELLPGKENGLSKDCWSDVCVSRMPVVNLWITDNLAEATVSRRRSYATLVDHRVPPALTAGLSEEFKTLHDDIHKFNTLEPGLLREEFRKGISEQIVKESLELVARAPEGKKPFPDEVIARVDDHLHHLYDSQTPTRLHILGQPPTEQERLPYLTSILGLRYLKHLSEAAPFIRNMEHDKQMQRDAAARLLGDALEGKVETAMPRTPEIEKDVTFARDVQERLMNADSEITGLIHALDGGYTLPGPGPDPIRNSGSLPTGRNLYSLNPEEIPNRAAWEVGCRLVNDLLRDRKPKKIGMDLTGMETMCDYGVMEAQILFLLGVRPVWDHNNLVNDVELIPMDELKRPRVDVFIAVGGDYKETFGSRMVLLDKAVRLAAAAKEEHNPVRDAVAEMETRLHRRGFSSVRASQFSLARIFGTKPGNMTGTHILYLVPRSGVWENQDEITSVYTDNMSYVYSGEVWGEKVDGLYEEAIQGTDTILRVWASNMTSQLTNHHSYEYFGGLSMAVKKLTGSTPQALIADVRNPDGASIRDLEEVLATNLRSELLGKKWLQGMKDHDYAGAGHIAEMVKNTFGWSVTRPESVSQQTWTDIYEVVLKDRHKLGLEEWFEKVSPHAMQEIAATLLEAARKGVWQASEEQIADITRMYADSVARHGDSGGLVSGGNVKLATYAAKTLISGGEAKDQELAKAMQEALAKSSAAGAEEKVVGQKLENVTEQKQVEEKQAPAEAQAGRPTFNWSYLAGAFVLALLIVGFFRKSGSV</sequence>
<accession>A0A366HTL3</accession>
<feature type="domain" description="CobN/magnesium chelatase" evidence="2">
    <location>
        <begin position="138"/>
        <end position="1201"/>
    </location>
</feature>
<dbReference type="PANTHER" id="PTHR44119:SF4">
    <property type="entry name" value="AEROBIC COBALTOCHELATASE SUBUNIT COBN"/>
    <property type="match status" value="1"/>
</dbReference>
<comment type="caution">
    <text evidence="3">The sequence shown here is derived from an EMBL/GenBank/DDBJ whole genome shotgun (WGS) entry which is preliminary data.</text>
</comment>
<dbReference type="InterPro" id="IPR003672">
    <property type="entry name" value="CobN/Mg_chltase"/>
</dbReference>
<keyword evidence="1" id="KW-0472">Membrane</keyword>
<feature type="transmembrane region" description="Helical" evidence="1">
    <location>
        <begin position="1300"/>
        <end position="1317"/>
    </location>
</feature>
<keyword evidence="4" id="KW-1185">Reference proteome</keyword>
<dbReference type="Pfam" id="PF02514">
    <property type="entry name" value="CobN-Mg_chel"/>
    <property type="match status" value="1"/>
</dbReference>